<evidence type="ECO:0000313" key="1">
    <source>
        <dbReference type="EMBL" id="KRX34492.1"/>
    </source>
</evidence>
<dbReference type="AlphaFoldDB" id="A0A0V0T683"/>
<keyword evidence="2" id="KW-1185">Reference proteome</keyword>
<organism evidence="1 2">
    <name type="scientific">Trichinella murrelli</name>
    <dbReference type="NCBI Taxonomy" id="144512"/>
    <lineage>
        <taxon>Eukaryota</taxon>
        <taxon>Metazoa</taxon>
        <taxon>Ecdysozoa</taxon>
        <taxon>Nematoda</taxon>
        <taxon>Enoplea</taxon>
        <taxon>Dorylaimia</taxon>
        <taxon>Trichinellida</taxon>
        <taxon>Trichinellidae</taxon>
        <taxon>Trichinella</taxon>
    </lineage>
</organism>
<name>A0A0V0T683_9BILA</name>
<dbReference type="Proteomes" id="UP000055048">
    <property type="component" value="Unassembled WGS sequence"/>
</dbReference>
<comment type="caution">
    <text evidence="1">The sequence shown here is derived from an EMBL/GenBank/DDBJ whole genome shotgun (WGS) entry which is preliminary data.</text>
</comment>
<sequence length="109" mass="12032">MKFYCEKVGGVSGEIGTRPYIMYILELIITWKVGINGSTKKHMETNLAIPTPDARIGSNRNINQLGASGNPTAEFMMKSNCGSLDIQVKAVDVCWSSFRSLMYQAPEPI</sequence>
<protein>
    <submittedName>
        <fullName evidence="1">Uncharacterized protein</fullName>
    </submittedName>
</protein>
<accession>A0A0V0T683</accession>
<proteinExistence type="predicted"/>
<evidence type="ECO:0000313" key="2">
    <source>
        <dbReference type="Proteomes" id="UP000055048"/>
    </source>
</evidence>
<reference evidence="1 2" key="1">
    <citation type="submission" date="2015-01" db="EMBL/GenBank/DDBJ databases">
        <title>Evolution of Trichinella species and genotypes.</title>
        <authorList>
            <person name="Korhonen P.K."/>
            <person name="Edoardo P."/>
            <person name="Giuseppe L.R."/>
            <person name="Gasser R.B."/>
        </authorList>
    </citation>
    <scope>NUCLEOTIDE SEQUENCE [LARGE SCALE GENOMIC DNA]</scope>
    <source>
        <strain evidence="1">ISS417</strain>
    </source>
</reference>
<dbReference type="EMBL" id="JYDJ01000559">
    <property type="protein sequence ID" value="KRX34492.1"/>
    <property type="molecule type" value="Genomic_DNA"/>
</dbReference>
<gene>
    <name evidence="1" type="ORF">T05_14111</name>
</gene>